<dbReference type="RefSeq" id="WP_115090528.1">
    <property type="nucleotide sequence ID" value="NZ_CP068107.1"/>
</dbReference>
<evidence type="ECO:0000313" key="2">
    <source>
        <dbReference type="Proteomes" id="UP000255024"/>
    </source>
</evidence>
<dbReference type="EMBL" id="UGQL01000001">
    <property type="protein sequence ID" value="STZ27625.1"/>
    <property type="molecule type" value="Genomic_DNA"/>
</dbReference>
<proteinExistence type="predicted"/>
<organism evidence="1 2">
    <name type="scientific">Myroides odoratus</name>
    <name type="common">Flavobacterium odoratum</name>
    <dbReference type="NCBI Taxonomy" id="256"/>
    <lineage>
        <taxon>Bacteria</taxon>
        <taxon>Pseudomonadati</taxon>
        <taxon>Bacteroidota</taxon>
        <taxon>Flavobacteriia</taxon>
        <taxon>Flavobacteriales</taxon>
        <taxon>Flavobacteriaceae</taxon>
        <taxon>Myroides</taxon>
    </lineage>
</organism>
<dbReference type="Proteomes" id="UP000255024">
    <property type="component" value="Unassembled WGS sequence"/>
</dbReference>
<dbReference type="AlphaFoldDB" id="A0A378RKV8"/>
<dbReference type="PROSITE" id="PS51257">
    <property type="entry name" value="PROKAR_LIPOPROTEIN"/>
    <property type="match status" value="1"/>
</dbReference>
<keyword evidence="2" id="KW-1185">Reference proteome</keyword>
<evidence type="ECO:0008006" key="3">
    <source>
        <dbReference type="Google" id="ProtNLM"/>
    </source>
</evidence>
<gene>
    <name evidence="1" type="ORF">NCTC11179_01161</name>
</gene>
<accession>A0A378RKV8</accession>
<name>A0A378RKV8_MYROD</name>
<protein>
    <recommendedName>
        <fullName evidence="3">DUF4878 domain-containing protein</fullName>
    </recommendedName>
</protein>
<reference evidence="1 2" key="1">
    <citation type="submission" date="2018-06" db="EMBL/GenBank/DDBJ databases">
        <authorList>
            <consortium name="Pathogen Informatics"/>
            <person name="Doyle S."/>
        </authorList>
    </citation>
    <scope>NUCLEOTIDE SEQUENCE [LARGE SCALE GENOMIC DNA]</scope>
    <source>
        <strain evidence="1 2">NCTC11179</strain>
    </source>
</reference>
<sequence length="137" mass="16275">MRNLFVIICSVFLFVSCKETKNSRALGDENAGKTLIGWYYYNLGEEKYDDLKQYLDQDFFKTTTEAEFYAKLKERQAELGHIVKAVFREGDMTEENKKEKIKEFEFEYDVQYDKTAAVEKFHLIKRGDEFKIAKIDF</sequence>
<evidence type="ECO:0000313" key="1">
    <source>
        <dbReference type="EMBL" id="STZ27625.1"/>
    </source>
</evidence>